<organism evidence="1 2">
    <name type="scientific">Piscinibacterium candidicorallinum</name>
    <dbReference type="NCBI Taxonomy" id="1793872"/>
    <lineage>
        <taxon>Bacteria</taxon>
        <taxon>Pseudomonadati</taxon>
        <taxon>Pseudomonadota</taxon>
        <taxon>Betaproteobacteria</taxon>
        <taxon>Burkholderiales</taxon>
        <taxon>Piscinibacterium</taxon>
    </lineage>
</organism>
<name>A0ABV7GZM7_9BURK</name>
<dbReference type="EMBL" id="JBHRTI010000003">
    <property type="protein sequence ID" value="MFC3147104.1"/>
    <property type="molecule type" value="Genomic_DNA"/>
</dbReference>
<reference evidence="2" key="1">
    <citation type="journal article" date="2019" name="Int. J. Syst. Evol. Microbiol.">
        <title>The Global Catalogue of Microorganisms (GCM) 10K type strain sequencing project: providing services to taxonomists for standard genome sequencing and annotation.</title>
        <authorList>
            <consortium name="The Broad Institute Genomics Platform"/>
            <consortium name="The Broad Institute Genome Sequencing Center for Infectious Disease"/>
            <person name="Wu L."/>
            <person name="Ma J."/>
        </authorList>
    </citation>
    <scope>NUCLEOTIDE SEQUENCE [LARGE SCALE GENOMIC DNA]</scope>
    <source>
        <strain evidence="2">KCTC 52168</strain>
    </source>
</reference>
<comment type="caution">
    <text evidence="1">The sequence shown here is derived from an EMBL/GenBank/DDBJ whole genome shotgun (WGS) entry which is preliminary data.</text>
</comment>
<evidence type="ECO:0000313" key="1">
    <source>
        <dbReference type="EMBL" id="MFC3147104.1"/>
    </source>
</evidence>
<protein>
    <submittedName>
        <fullName evidence="1">Uncharacterized protein</fullName>
    </submittedName>
</protein>
<proteinExistence type="predicted"/>
<dbReference type="SUPFAM" id="SSF82171">
    <property type="entry name" value="DPP6 N-terminal domain-like"/>
    <property type="match status" value="1"/>
</dbReference>
<accession>A0ABV7GZM7</accession>
<sequence length="586" mass="63466">MFATPDQRINTAFPLNFELRQSVDLLLSKAAEPQRKSIEERLDARLRLRAVNCAKGYAPGRFATAEEIRTRLTDTACFAAADVELLRWVSLLRIGQLSAAPPLVPVTGRWANDIETPEHVISAEFASSAAVMVLDTGLGHIVVDGVTGRVMRHDETRRALRKEVSPNGRLIASSSSDGASISDAESGASLLDWPSVRGGLLWIDDRTLLARHVKTKDDGRDTLLIDLQTGESTSLESHRLSPSFLYATKHQDQFIDLSSGAPRQLSFDRSARKVTVSGGTASQQQVRWEREAILGPGKAIGSDSSSIYILDLETLTQQRIDLSPLNVHSVAGGSSLNQLRVELSVSAGAPRSQVILDLSTQQLSKLMVDRMPSPRLVPKPNGAGLFAIQGKRLIAVDLLPTEAPMSLNQFAALASQQLNDARLQQFERRLAASQTAAAPIAAPSNPLLAELAKNAQIEGVGVYQAVVPGGRQAGGFGAQRLARPVNVRVRATEEPLILVLSSYEPVHWMLQLEAGAKLSAVVVSGYYGSEVFGAGKARTFQIGRAYAYSSSSPEYQRLNDELQRQMGRRIQAFQGRYEGSLFSVGG</sequence>
<evidence type="ECO:0000313" key="2">
    <source>
        <dbReference type="Proteomes" id="UP001595556"/>
    </source>
</evidence>
<dbReference type="RefSeq" id="WP_377301846.1">
    <property type="nucleotide sequence ID" value="NZ_CP180191.1"/>
</dbReference>
<keyword evidence="2" id="KW-1185">Reference proteome</keyword>
<gene>
    <name evidence="1" type="ORF">ACFOEN_05545</name>
</gene>
<dbReference type="Proteomes" id="UP001595556">
    <property type="component" value="Unassembled WGS sequence"/>
</dbReference>